<name>A0A433J7N2_9PROT</name>
<dbReference type="PANTHER" id="PTHR44591">
    <property type="entry name" value="STRESS RESPONSE REGULATOR PROTEIN 1"/>
    <property type="match status" value="1"/>
</dbReference>
<dbReference type="Proteomes" id="UP000280346">
    <property type="component" value="Unassembled WGS sequence"/>
</dbReference>
<accession>A0A433J7N2</accession>
<sequence>MGAPHILLVDDEVLAIMALEQLLIDEGFRVTTAFDGKEALDLWGQDRFDALVTDIRMPVMTGDELARRVRGEKPGLPVVIASGYATGDVTQRLRATIPEPLAVLAKPIRVEDVVGALKRMLPAGQ</sequence>
<reference evidence="4 5" key="1">
    <citation type="submission" date="2018-12" db="EMBL/GenBank/DDBJ databases">
        <authorList>
            <person name="Yang Y."/>
        </authorList>
    </citation>
    <scope>NUCLEOTIDE SEQUENCE [LARGE SCALE GENOMIC DNA]</scope>
    <source>
        <strain evidence="4 5">GSF71</strain>
    </source>
</reference>
<dbReference type="InterPro" id="IPR011006">
    <property type="entry name" value="CheY-like_superfamily"/>
</dbReference>
<dbReference type="OrthoDB" id="7356227at2"/>
<dbReference type="InterPro" id="IPR050595">
    <property type="entry name" value="Bact_response_regulator"/>
</dbReference>
<dbReference type="InterPro" id="IPR001789">
    <property type="entry name" value="Sig_transdc_resp-reg_receiver"/>
</dbReference>
<gene>
    <name evidence="4" type="ORF">EJ913_15155</name>
</gene>
<evidence type="ECO:0000256" key="1">
    <source>
        <dbReference type="ARBA" id="ARBA00022553"/>
    </source>
</evidence>
<dbReference type="GO" id="GO:0000160">
    <property type="term" value="P:phosphorelay signal transduction system"/>
    <property type="evidence" value="ECO:0007669"/>
    <property type="project" value="InterPro"/>
</dbReference>
<keyword evidence="1 2" id="KW-0597">Phosphoprotein</keyword>
<dbReference type="AlphaFoldDB" id="A0A433J7N2"/>
<dbReference type="PROSITE" id="PS50110">
    <property type="entry name" value="RESPONSE_REGULATORY"/>
    <property type="match status" value="1"/>
</dbReference>
<protein>
    <submittedName>
        <fullName evidence="4">Response regulator</fullName>
    </submittedName>
</protein>
<organism evidence="4 5">
    <name type="scientific">Azospirillum doebereinerae</name>
    <dbReference type="NCBI Taxonomy" id="92933"/>
    <lineage>
        <taxon>Bacteria</taxon>
        <taxon>Pseudomonadati</taxon>
        <taxon>Pseudomonadota</taxon>
        <taxon>Alphaproteobacteria</taxon>
        <taxon>Rhodospirillales</taxon>
        <taxon>Azospirillaceae</taxon>
        <taxon>Azospirillum</taxon>
    </lineage>
</organism>
<dbReference type="Pfam" id="PF00072">
    <property type="entry name" value="Response_reg"/>
    <property type="match status" value="1"/>
</dbReference>
<dbReference type="CDD" id="cd00156">
    <property type="entry name" value="REC"/>
    <property type="match status" value="1"/>
</dbReference>
<keyword evidence="5" id="KW-1185">Reference proteome</keyword>
<feature type="domain" description="Response regulatory" evidence="3">
    <location>
        <begin position="5"/>
        <end position="121"/>
    </location>
</feature>
<comment type="caution">
    <text evidence="4">The sequence shown here is derived from an EMBL/GenBank/DDBJ whole genome shotgun (WGS) entry which is preliminary data.</text>
</comment>
<dbReference type="PANTHER" id="PTHR44591:SF3">
    <property type="entry name" value="RESPONSE REGULATORY DOMAIN-CONTAINING PROTEIN"/>
    <property type="match status" value="1"/>
</dbReference>
<evidence type="ECO:0000313" key="4">
    <source>
        <dbReference type="EMBL" id="RUQ69702.1"/>
    </source>
</evidence>
<dbReference type="EMBL" id="RZIJ01000011">
    <property type="protein sequence ID" value="RUQ69702.1"/>
    <property type="molecule type" value="Genomic_DNA"/>
</dbReference>
<dbReference type="RefSeq" id="WP_126999283.1">
    <property type="nucleotide sequence ID" value="NZ_CP173192.1"/>
</dbReference>
<proteinExistence type="predicted"/>
<evidence type="ECO:0000313" key="5">
    <source>
        <dbReference type="Proteomes" id="UP000280346"/>
    </source>
</evidence>
<evidence type="ECO:0000256" key="2">
    <source>
        <dbReference type="PROSITE-ProRule" id="PRU00169"/>
    </source>
</evidence>
<dbReference type="SUPFAM" id="SSF52172">
    <property type="entry name" value="CheY-like"/>
    <property type="match status" value="1"/>
</dbReference>
<feature type="modified residue" description="4-aspartylphosphate" evidence="2">
    <location>
        <position position="54"/>
    </location>
</feature>
<dbReference type="Gene3D" id="3.40.50.2300">
    <property type="match status" value="1"/>
</dbReference>
<evidence type="ECO:0000259" key="3">
    <source>
        <dbReference type="PROSITE" id="PS50110"/>
    </source>
</evidence>
<dbReference type="SMART" id="SM00448">
    <property type="entry name" value="REC"/>
    <property type="match status" value="1"/>
</dbReference>